<dbReference type="CDD" id="cd02869">
    <property type="entry name" value="PseudoU_synth_RluA_like"/>
    <property type="match status" value="1"/>
</dbReference>
<dbReference type="InterPro" id="IPR006145">
    <property type="entry name" value="PsdUridine_synth_RsuA/RluA"/>
</dbReference>
<dbReference type="Gene3D" id="3.10.290.10">
    <property type="entry name" value="RNA-binding S4 domain"/>
    <property type="match status" value="1"/>
</dbReference>
<dbReference type="Pfam" id="PF01479">
    <property type="entry name" value="S4"/>
    <property type="match status" value="1"/>
</dbReference>
<protein>
    <recommendedName>
        <fullName evidence="9">Pseudouridine synthase</fullName>
        <ecNumber evidence="9">5.4.99.-</ecNumber>
    </recommendedName>
</protein>
<dbReference type="Proteomes" id="UP000262004">
    <property type="component" value="Chromosome"/>
</dbReference>
<dbReference type="Pfam" id="PF00849">
    <property type="entry name" value="PseudoU_synth_2"/>
    <property type="match status" value="1"/>
</dbReference>
<reference evidence="11 12" key="1">
    <citation type="submission" date="2018-04" db="EMBL/GenBank/DDBJ databases">
        <title>Complete genome sequence of Hydrogenophilus thermoluteolus TH-1.</title>
        <authorList>
            <person name="Arai H."/>
        </authorList>
    </citation>
    <scope>NUCLEOTIDE SEQUENCE [LARGE SCALE GENOMIC DNA]</scope>
    <source>
        <strain evidence="11 12">TH-1</strain>
    </source>
</reference>
<dbReference type="PANTHER" id="PTHR21600">
    <property type="entry name" value="MITOCHONDRIAL RNA PSEUDOURIDINE SYNTHASE"/>
    <property type="match status" value="1"/>
</dbReference>
<dbReference type="InterPro" id="IPR050188">
    <property type="entry name" value="RluA_PseudoU_synthase"/>
</dbReference>
<proteinExistence type="inferred from homology"/>
<evidence type="ECO:0000256" key="8">
    <source>
        <dbReference type="PROSITE-ProRule" id="PRU00182"/>
    </source>
</evidence>
<keyword evidence="4" id="KW-0698">rRNA processing</keyword>
<evidence type="ECO:0000313" key="11">
    <source>
        <dbReference type="EMBL" id="BBD76609.1"/>
    </source>
</evidence>
<comment type="similarity">
    <text evidence="3 9">Belongs to the pseudouridine synthase RluA family.</text>
</comment>
<dbReference type="EC" id="5.4.99.-" evidence="9"/>
<evidence type="ECO:0000256" key="3">
    <source>
        <dbReference type="ARBA" id="ARBA00010876"/>
    </source>
</evidence>
<keyword evidence="12" id="KW-1185">Reference proteome</keyword>
<evidence type="ECO:0000256" key="6">
    <source>
        <dbReference type="ARBA" id="ARBA00023235"/>
    </source>
</evidence>
<evidence type="ECO:0000256" key="1">
    <source>
        <dbReference type="ARBA" id="ARBA00000381"/>
    </source>
</evidence>
<dbReference type="PANTHER" id="PTHR21600:SF92">
    <property type="entry name" value="RIBOSOMAL LARGE SUBUNIT PSEUDOURIDINE SYNTHASE C"/>
    <property type="match status" value="1"/>
</dbReference>
<dbReference type="SUPFAM" id="SSF55174">
    <property type="entry name" value="Alpha-L RNA-binding motif"/>
    <property type="match status" value="1"/>
</dbReference>
<gene>
    <name evidence="11" type="ORF">HPTL_0341</name>
</gene>
<dbReference type="RefSeq" id="WP_119334432.1">
    <property type="nucleotide sequence ID" value="NZ_AP018558.1"/>
</dbReference>
<dbReference type="InterPro" id="IPR006224">
    <property type="entry name" value="PsdUridine_synth_RluA-like_CS"/>
</dbReference>
<evidence type="ECO:0000256" key="7">
    <source>
        <dbReference type="PIRSR" id="PIRSR606225-1"/>
    </source>
</evidence>
<evidence type="ECO:0000256" key="4">
    <source>
        <dbReference type="ARBA" id="ARBA00022552"/>
    </source>
</evidence>
<dbReference type="OrthoDB" id="9807829at2"/>
<evidence type="ECO:0000256" key="2">
    <source>
        <dbReference type="ARBA" id="ARBA00002876"/>
    </source>
</evidence>
<dbReference type="InterPro" id="IPR036986">
    <property type="entry name" value="S4_RNA-bd_sf"/>
</dbReference>
<comment type="catalytic activity">
    <reaction evidence="9">
        <text>a uridine in RNA = a pseudouridine in RNA</text>
        <dbReference type="Rhea" id="RHEA:48348"/>
        <dbReference type="Rhea" id="RHEA-COMP:12068"/>
        <dbReference type="Rhea" id="RHEA-COMP:12069"/>
        <dbReference type="ChEBI" id="CHEBI:65314"/>
        <dbReference type="ChEBI" id="CHEBI:65315"/>
    </reaction>
</comment>
<feature type="domain" description="RNA-binding S4" evidence="10">
    <location>
        <begin position="26"/>
        <end position="88"/>
    </location>
</feature>
<dbReference type="NCBIfam" id="TIGR00005">
    <property type="entry name" value="rluA_subfam"/>
    <property type="match status" value="1"/>
</dbReference>
<dbReference type="CDD" id="cd00165">
    <property type="entry name" value="S4"/>
    <property type="match status" value="1"/>
</dbReference>
<dbReference type="Gene3D" id="3.30.2350.10">
    <property type="entry name" value="Pseudouridine synthase"/>
    <property type="match status" value="1"/>
</dbReference>
<comment type="catalytic activity">
    <reaction evidence="1">
        <text>uridine(955/2504/2580) in 23S rRNA = pseudouridine(955/2504/2580) in 23S rRNA</text>
        <dbReference type="Rhea" id="RHEA:42528"/>
        <dbReference type="Rhea" id="RHEA-COMP:10099"/>
        <dbReference type="Rhea" id="RHEA-COMP:10100"/>
        <dbReference type="ChEBI" id="CHEBI:65314"/>
        <dbReference type="ChEBI" id="CHEBI:65315"/>
        <dbReference type="EC" id="5.4.99.24"/>
    </reaction>
</comment>
<name>A0A2Z6DW89_HYDTE</name>
<dbReference type="InterPro" id="IPR006225">
    <property type="entry name" value="PsdUridine_synth_RluC/D"/>
</dbReference>
<dbReference type="InterPro" id="IPR002942">
    <property type="entry name" value="S4_RNA-bd"/>
</dbReference>
<dbReference type="GO" id="GO:0003723">
    <property type="term" value="F:RNA binding"/>
    <property type="evidence" value="ECO:0007669"/>
    <property type="project" value="UniProtKB-KW"/>
</dbReference>
<evidence type="ECO:0000313" key="12">
    <source>
        <dbReference type="Proteomes" id="UP000262004"/>
    </source>
</evidence>
<dbReference type="PROSITE" id="PS50889">
    <property type="entry name" value="S4"/>
    <property type="match status" value="1"/>
</dbReference>
<dbReference type="SUPFAM" id="SSF55120">
    <property type="entry name" value="Pseudouridine synthase"/>
    <property type="match status" value="1"/>
</dbReference>
<evidence type="ECO:0000259" key="10">
    <source>
        <dbReference type="SMART" id="SM00363"/>
    </source>
</evidence>
<dbReference type="EMBL" id="AP018558">
    <property type="protein sequence ID" value="BBD76609.1"/>
    <property type="molecule type" value="Genomic_DNA"/>
</dbReference>
<keyword evidence="6 9" id="KW-0413">Isomerase</keyword>
<dbReference type="GO" id="GO:0160141">
    <property type="term" value="F:23S rRNA pseudouridine(955/2504/2580) synthase activity"/>
    <property type="evidence" value="ECO:0007669"/>
    <property type="project" value="UniProtKB-EC"/>
</dbReference>
<dbReference type="PROSITE" id="PS01129">
    <property type="entry name" value="PSI_RLU"/>
    <property type="match status" value="1"/>
</dbReference>
<keyword evidence="5 8" id="KW-0694">RNA-binding</keyword>
<dbReference type="InterPro" id="IPR020103">
    <property type="entry name" value="PsdUridine_synth_cat_dom_sf"/>
</dbReference>
<organism evidence="11 12">
    <name type="scientific">Hydrogenophilus thermoluteolus</name>
    <name type="common">Pseudomonas hydrogenothermophila</name>
    <dbReference type="NCBI Taxonomy" id="297"/>
    <lineage>
        <taxon>Bacteria</taxon>
        <taxon>Pseudomonadati</taxon>
        <taxon>Pseudomonadota</taxon>
        <taxon>Hydrogenophilia</taxon>
        <taxon>Hydrogenophilales</taxon>
        <taxon>Hydrogenophilaceae</taxon>
        <taxon>Hydrogenophilus</taxon>
    </lineage>
</organism>
<sequence>MGKAQDLETAPVKTAVRFLQVTEGPQRLDNFLRRHLKGAPKALIYRIIRSGEVRVDGCRAQPDSRLHAGQTVRVPPLRLPEPTIAVVPPARALASLSVVYEDEALLVVDKPSGVAVHGGSGLSWGLIEWVRAHWPGAQRWELVHRLDRDTSGLLVIAKTRRALKGLQAAWRAGEVAKTYLALTVGMLTESRLRIRAPLERYLTAAGERRVRIAETGKPSDSEVVRLAAWGAPAPGFSLVEVRIHTGRTHQIRAHLAHVGHPIAGDEKYGDFSLNKVVARRLDLPRLFLHASRLAFRHPESGRRVVCDAPLPGALAQCVKRLGRPTEGGVPQRALDSVLRDLPAEMAQQPNGGDQR</sequence>
<dbReference type="KEGG" id="htl:HPTL_0341"/>
<dbReference type="SMART" id="SM00363">
    <property type="entry name" value="S4"/>
    <property type="match status" value="1"/>
</dbReference>
<dbReference type="GO" id="GO:0000455">
    <property type="term" value="P:enzyme-directed rRNA pseudouridine synthesis"/>
    <property type="evidence" value="ECO:0007669"/>
    <property type="project" value="TreeGrafter"/>
</dbReference>
<accession>A0A2Z6DW89</accession>
<evidence type="ECO:0000256" key="5">
    <source>
        <dbReference type="ARBA" id="ARBA00022884"/>
    </source>
</evidence>
<comment type="function">
    <text evidence="2">Responsible for synthesis of pseudouridine from uracil at positions 955, 2504 and 2580 in 23S ribosomal RNA.</text>
</comment>
<dbReference type="AlphaFoldDB" id="A0A2Z6DW89"/>
<evidence type="ECO:0000256" key="9">
    <source>
        <dbReference type="RuleBase" id="RU362028"/>
    </source>
</evidence>
<feature type="active site" evidence="7">
    <location>
        <position position="147"/>
    </location>
</feature>